<dbReference type="InterPro" id="IPR050490">
    <property type="entry name" value="Bact_solute-bd_prot1"/>
</dbReference>
<keyword evidence="1" id="KW-0472">Membrane</keyword>
<dbReference type="SUPFAM" id="SSF53850">
    <property type="entry name" value="Periplasmic binding protein-like II"/>
    <property type="match status" value="1"/>
</dbReference>
<gene>
    <name evidence="2" type="ORF">S12H4_04886</name>
</gene>
<dbReference type="Gene3D" id="3.40.190.10">
    <property type="entry name" value="Periplasmic binding protein-like II"/>
    <property type="match status" value="2"/>
</dbReference>
<dbReference type="PANTHER" id="PTHR43649">
    <property type="entry name" value="ARABINOSE-BINDING PROTEIN-RELATED"/>
    <property type="match status" value="1"/>
</dbReference>
<protein>
    <recommendedName>
        <fullName evidence="3">Extracellular solute-binding protein</fullName>
    </recommendedName>
</protein>
<evidence type="ECO:0000256" key="1">
    <source>
        <dbReference type="SAM" id="Phobius"/>
    </source>
</evidence>
<accession>X1RZZ6</accession>
<reference evidence="2" key="1">
    <citation type="journal article" date="2014" name="Front. Microbiol.">
        <title>High frequency of phylogenetically diverse reductive dehalogenase-homologous genes in deep subseafloor sedimentary metagenomes.</title>
        <authorList>
            <person name="Kawai M."/>
            <person name="Futagami T."/>
            <person name="Toyoda A."/>
            <person name="Takaki Y."/>
            <person name="Nishi S."/>
            <person name="Hori S."/>
            <person name="Arai W."/>
            <person name="Tsubouchi T."/>
            <person name="Morono Y."/>
            <person name="Uchiyama I."/>
            <person name="Ito T."/>
            <person name="Fujiyama A."/>
            <person name="Inagaki F."/>
            <person name="Takami H."/>
        </authorList>
    </citation>
    <scope>NUCLEOTIDE SEQUENCE</scope>
    <source>
        <strain evidence="2">Expedition CK06-06</strain>
    </source>
</reference>
<keyword evidence="1" id="KW-1133">Transmembrane helix</keyword>
<dbReference type="InterPro" id="IPR006059">
    <property type="entry name" value="SBP"/>
</dbReference>
<evidence type="ECO:0008006" key="3">
    <source>
        <dbReference type="Google" id="ProtNLM"/>
    </source>
</evidence>
<sequence length="408" mass="45537">MHKRCLIKLMRIGITVIMVSLLISIVSIIGATAGEEKVYELKANIIGPGPIGVKKAENLELAANQLNQMLESMGSPVRVKLSLAFSQLKWGPFADKFYIDFKAGNAPDITNLRWDPKLEDGGFIIPIDKYISMWWDLNYYDFYSNLWEGVTWKDKIWGVPNDICPAGAWYRKDVLRKLGYTDDEILKMLPLDGKTTLDKLADVAKEAVDAGLVEYGILHRPSKGAGFYATLLEFDTKCYNPETGNLVLDEPALFKYYQWHADMVKKGVIPPEPPSWGTVHATFVEGKTFCTLASHVGTPGEWIEKYGLTDEALENDLGFLPFPPSVKDGQPISVHEFAPYMITSQCKYPDIAALLIMYATSPQACAIHSAHTLRPPYRGSALENPLIKDNEYIQRTATSALTIQPVPV</sequence>
<evidence type="ECO:0000313" key="2">
    <source>
        <dbReference type="EMBL" id="GAI61084.1"/>
    </source>
</evidence>
<feature type="transmembrane region" description="Helical" evidence="1">
    <location>
        <begin position="12"/>
        <end position="33"/>
    </location>
</feature>
<dbReference type="AlphaFoldDB" id="X1RZZ6"/>
<keyword evidence="1" id="KW-0812">Transmembrane</keyword>
<dbReference type="EMBL" id="BARW01001558">
    <property type="protein sequence ID" value="GAI61084.1"/>
    <property type="molecule type" value="Genomic_DNA"/>
</dbReference>
<organism evidence="2">
    <name type="scientific">marine sediment metagenome</name>
    <dbReference type="NCBI Taxonomy" id="412755"/>
    <lineage>
        <taxon>unclassified sequences</taxon>
        <taxon>metagenomes</taxon>
        <taxon>ecological metagenomes</taxon>
    </lineage>
</organism>
<dbReference type="Pfam" id="PF01547">
    <property type="entry name" value="SBP_bac_1"/>
    <property type="match status" value="1"/>
</dbReference>
<feature type="non-terminal residue" evidence="2">
    <location>
        <position position="408"/>
    </location>
</feature>
<name>X1RZZ6_9ZZZZ</name>
<comment type="caution">
    <text evidence="2">The sequence shown here is derived from an EMBL/GenBank/DDBJ whole genome shotgun (WGS) entry which is preliminary data.</text>
</comment>
<dbReference type="PANTHER" id="PTHR43649:SF11">
    <property type="entry name" value="ABC TRANSPORTER SUBSTRATE-BINDING PROTEIN YESO-RELATED"/>
    <property type="match status" value="1"/>
</dbReference>
<proteinExistence type="predicted"/>